<evidence type="ECO:0000313" key="10">
    <source>
        <dbReference type="Proteomes" id="UP001473302"/>
    </source>
</evidence>
<evidence type="ECO:0000256" key="4">
    <source>
        <dbReference type="ARBA" id="ARBA00022723"/>
    </source>
</evidence>
<dbReference type="Gene3D" id="3.30.1330.90">
    <property type="entry name" value="D-3-phosphoglycerate dehydrogenase, domain 3"/>
    <property type="match status" value="1"/>
</dbReference>
<keyword evidence="4" id="KW-0479">Metal-binding</keyword>
<protein>
    <recommendedName>
        <fullName evidence="8">Serine dehydratase beta chain domain-containing protein</fullName>
    </recommendedName>
</protein>
<proteinExistence type="predicted"/>
<dbReference type="Pfam" id="PF03315">
    <property type="entry name" value="SDH_beta"/>
    <property type="match status" value="1"/>
</dbReference>
<dbReference type="InterPro" id="IPR051318">
    <property type="entry name" value="Fe-S_L-Ser"/>
</dbReference>
<dbReference type="InterPro" id="IPR029009">
    <property type="entry name" value="ASB_dom_sf"/>
</dbReference>
<keyword evidence="6" id="KW-0411">Iron-sulfur</keyword>
<evidence type="ECO:0000256" key="7">
    <source>
        <dbReference type="ARBA" id="ARBA00023239"/>
    </source>
</evidence>
<evidence type="ECO:0000256" key="6">
    <source>
        <dbReference type="ARBA" id="ARBA00023014"/>
    </source>
</evidence>
<comment type="cofactor">
    <cofactor evidence="1">
        <name>[4Fe-4S] cluster</name>
        <dbReference type="ChEBI" id="CHEBI:49883"/>
    </cofactor>
</comment>
<organism evidence="9 10">
    <name type="scientific">Mucor flavus</name>
    <dbReference type="NCBI Taxonomy" id="439312"/>
    <lineage>
        <taxon>Eukaryota</taxon>
        <taxon>Fungi</taxon>
        <taxon>Fungi incertae sedis</taxon>
        <taxon>Mucoromycota</taxon>
        <taxon>Mucoromycotina</taxon>
        <taxon>Mucoromycetes</taxon>
        <taxon>Mucorales</taxon>
        <taxon>Mucorineae</taxon>
        <taxon>Mucoraceae</taxon>
        <taxon>Mucor</taxon>
    </lineage>
</organism>
<evidence type="ECO:0000259" key="8">
    <source>
        <dbReference type="Pfam" id="PF03315"/>
    </source>
</evidence>
<name>A0ABP9ZF76_9FUNG</name>
<sequence length="276" mass="31008">MIKNIPKLFSRNTLCSTTCIRYQKSFLSTVATATIEEYNAIDHHNIVSAFNLFSIGIGPSSSRTVGPMSASKIFIQDLKQHNMLSKVYTLRVDMFGSLALTGKGHGTPESILMGIEGETAESVKESTIRSRVQQIYTTHSIQLDGTHHIHFNPDRHLIFNYFKTLPQHLNGIRFCAFDSDANMIATNKYFIGGGFIVNEPTQLNYENTCHHAKKPIYIDSQLGVTVHLPFKSAQDLLQTCKRKNISIAQLLITLGLENTPTYQMSQIKYFAWNTDG</sequence>
<dbReference type="PANTHER" id="PTHR30182">
    <property type="entry name" value="L-SERINE DEHYDRATASE"/>
    <property type="match status" value="1"/>
</dbReference>
<keyword evidence="3" id="KW-0004">4Fe-4S</keyword>
<keyword evidence="7" id="KW-0456">Lyase</keyword>
<keyword evidence="10" id="KW-1185">Reference proteome</keyword>
<dbReference type="PANTHER" id="PTHR30182:SF1">
    <property type="entry name" value="L-SERINE DEHYDRATASE 1"/>
    <property type="match status" value="1"/>
</dbReference>
<dbReference type="InterPro" id="IPR005131">
    <property type="entry name" value="Ser_deHydtase_bsu"/>
</dbReference>
<keyword evidence="2" id="KW-0312">Gluconeogenesis</keyword>
<evidence type="ECO:0000256" key="5">
    <source>
        <dbReference type="ARBA" id="ARBA00023004"/>
    </source>
</evidence>
<reference evidence="9 10" key="1">
    <citation type="submission" date="2024-04" db="EMBL/GenBank/DDBJ databases">
        <title>genome sequences of Mucor flavus KT1a and Helicostylum pulchrum KT1b strains isolated from the surface of a dry-aged beef.</title>
        <authorList>
            <person name="Toyotome T."/>
            <person name="Hosono M."/>
            <person name="Torimaru M."/>
            <person name="Fukuda K."/>
            <person name="Mikami N."/>
        </authorList>
    </citation>
    <scope>NUCLEOTIDE SEQUENCE [LARGE SCALE GENOMIC DNA]</scope>
    <source>
        <strain evidence="9 10">KT1a</strain>
    </source>
</reference>
<dbReference type="EMBL" id="BAABUK010000049">
    <property type="protein sequence ID" value="GAA5817769.1"/>
    <property type="molecule type" value="Genomic_DNA"/>
</dbReference>
<gene>
    <name evidence="9" type="ORF">MFLAVUS_011322</name>
</gene>
<keyword evidence="5" id="KW-0408">Iron</keyword>
<accession>A0ABP9ZF76</accession>
<dbReference type="Proteomes" id="UP001473302">
    <property type="component" value="Unassembled WGS sequence"/>
</dbReference>
<evidence type="ECO:0000256" key="1">
    <source>
        <dbReference type="ARBA" id="ARBA00001966"/>
    </source>
</evidence>
<comment type="caution">
    <text evidence="9">The sequence shown here is derived from an EMBL/GenBank/DDBJ whole genome shotgun (WGS) entry which is preliminary data.</text>
</comment>
<evidence type="ECO:0000256" key="3">
    <source>
        <dbReference type="ARBA" id="ARBA00022485"/>
    </source>
</evidence>
<feature type="domain" description="Serine dehydratase beta chain" evidence="8">
    <location>
        <begin position="48"/>
        <end position="199"/>
    </location>
</feature>
<dbReference type="SUPFAM" id="SSF143548">
    <property type="entry name" value="Serine metabolism enzymes domain"/>
    <property type="match status" value="1"/>
</dbReference>
<evidence type="ECO:0000313" key="9">
    <source>
        <dbReference type="EMBL" id="GAA5817769.1"/>
    </source>
</evidence>
<evidence type="ECO:0000256" key="2">
    <source>
        <dbReference type="ARBA" id="ARBA00022432"/>
    </source>
</evidence>